<evidence type="ECO:0000313" key="4">
    <source>
        <dbReference type="Proteomes" id="UP000178603"/>
    </source>
</evidence>
<name>A0A1F8AT55_9BACT</name>
<dbReference type="SUPFAM" id="SSF53448">
    <property type="entry name" value="Nucleotide-diphospho-sugar transferases"/>
    <property type="match status" value="1"/>
</dbReference>
<reference evidence="3 4" key="1">
    <citation type="journal article" date="2016" name="Nat. Commun.">
        <title>Thousands of microbial genomes shed light on interconnected biogeochemical processes in an aquifer system.</title>
        <authorList>
            <person name="Anantharaman K."/>
            <person name="Brown C.T."/>
            <person name="Hug L.A."/>
            <person name="Sharon I."/>
            <person name="Castelle C.J."/>
            <person name="Probst A.J."/>
            <person name="Thomas B.C."/>
            <person name="Singh A."/>
            <person name="Wilkins M.J."/>
            <person name="Karaoz U."/>
            <person name="Brodie E.L."/>
            <person name="Williams K.H."/>
            <person name="Hubbard S.S."/>
            <person name="Banfield J.F."/>
        </authorList>
    </citation>
    <scope>NUCLEOTIDE SEQUENCE [LARGE SCALE GENOMIC DNA]</scope>
</reference>
<dbReference type="Proteomes" id="UP000178603">
    <property type="component" value="Unassembled WGS sequence"/>
</dbReference>
<keyword evidence="1" id="KW-0812">Transmembrane</keyword>
<dbReference type="PANTHER" id="PTHR22916">
    <property type="entry name" value="GLYCOSYLTRANSFERASE"/>
    <property type="match status" value="1"/>
</dbReference>
<evidence type="ECO:0000256" key="1">
    <source>
        <dbReference type="SAM" id="Phobius"/>
    </source>
</evidence>
<dbReference type="InterPro" id="IPR029044">
    <property type="entry name" value="Nucleotide-diphossugar_trans"/>
</dbReference>
<dbReference type="InterPro" id="IPR001173">
    <property type="entry name" value="Glyco_trans_2-like"/>
</dbReference>
<proteinExistence type="predicted"/>
<protein>
    <recommendedName>
        <fullName evidence="2">Glycosyltransferase 2-like domain-containing protein</fullName>
    </recommendedName>
</protein>
<keyword evidence="1" id="KW-1133">Transmembrane helix</keyword>
<organism evidence="3 4">
    <name type="scientific">Candidatus Woesebacteria bacterium RIFCSPHIGHO2_12_FULL_41_24</name>
    <dbReference type="NCBI Taxonomy" id="1802510"/>
    <lineage>
        <taxon>Bacteria</taxon>
        <taxon>Candidatus Woeseibacteriota</taxon>
    </lineage>
</organism>
<dbReference type="PANTHER" id="PTHR22916:SF3">
    <property type="entry name" value="UDP-GLCNAC:BETAGAL BETA-1,3-N-ACETYLGLUCOSAMINYLTRANSFERASE-LIKE PROTEIN 1"/>
    <property type="match status" value="1"/>
</dbReference>
<dbReference type="GO" id="GO:0016758">
    <property type="term" value="F:hexosyltransferase activity"/>
    <property type="evidence" value="ECO:0007669"/>
    <property type="project" value="UniProtKB-ARBA"/>
</dbReference>
<evidence type="ECO:0000313" key="3">
    <source>
        <dbReference type="EMBL" id="OGM54810.1"/>
    </source>
</evidence>
<accession>A0A1F8AT55</accession>
<sequence>MKMPTITVVVPTFNRLGLLKRTMKSIRNLSPAPDEIVVVDDHSEDVGVVNYLTKIEGINLHINKKNLGDFENMAEGIKLAKSDYVIICQADDLMLPDAIGVYKEKMQVYGSRPGVYITGGFMINELDAVTGKVMPFKNDMYMRPPRCVKEFWNHCWFNLLIGGWTAYRRDVFDRVGFWGRKYGRIGENEMSMKILPRYDVCFIAKPTFAYRVHSAQLGANVPIGEEYARGINESRDSARVLYDFERDQLIIRSFTPYEKQKRVFVRKPLAYFLCVSIFFLSVGNVTRAKKFFDLFMEVYPKPIFSKVTAVIFFQWMVRLGHEYLVNLWLRVRYRDKPIHEIMEQLNWGAV</sequence>
<feature type="domain" description="Glycosyltransferase 2-like" evidence="2">
    <location>
        <begin position="7"/>
        <end position="173"/>
    </location>
</feature>
<dbReference type="CDD" id="cd00761">
    <property type="entry name" value="Glyco_tranf_GTA_type"/>
    <property type="match status" value="1"/>
</dbReference>
<dbReference type="AlphaFoldDB" id="A0A1F8AT55"/>
<gene>
    <name evidence="3" type="ORF">A3E44_01475</name>
</gene>
<comment type="caution">
    <text evidence="3">The sequence shown here is derived from an EMBL/GenBank/DDBJ whole genome shotgun (WGS) entry which is preliminary data.</text>
</comment>
<keyword evidence="1" id="KW-0472">Membrane</keyword>
<dbReference type="EMBL" id="MGGW01000009">
    <property type="protein sequence ID" value="OGM54810.1"/>
    <property type="molecule type" value="Genomic_DNA"/>
</dbReference>
<dbReference type="Gene3D" id="3.90.550.10">
    <property type="entry name" value="Spore Coat Polysaccharide Biosynthesis Protein SpsA, Chain A"/>
    <property type="match status" value="1"/>
</dbReference>
<dbReference type="Pfam" id="PF00535">
    <property type="entry name" value="Glycos_transf_2"/>
    <property type="match status" value="1"/>
</dbReference>
<evidence type="ECO:0000259" key="2">
    <source>
        <dbReference type="Pfam" id="PF00535"/>
    </source>
</evidence>
<feature type="transmembrane region" description="Helical" evidence="1">
    <location>
        <begin position="269"/>
        <end position="287"/>
    </location>
</feature>